<keyword evidence="11" id="KW-0066">ATP synthesis</keyword>
<evidence type="ECO:0000256" key="11">
    <source>
        <dbReference type="ARBA" id="ARBA00023310"/>
    </source>
</evidence>
<keyword evidence="7 16" id="KW-1133">Transmembrane helix</keyword>
<geneLocation type="mitochondrion" evidence="17"/>
<evidence type="ECO:0000256" key="15">
    <source>
        <dbReference type="SAM" id="MobiDB-lite"/>
    </source>
</evidence>
<name>A0A0B6VR23_9TELE</name>
<comment type="subcellular location">
    <subcellularLocation>
        <location evidence="1 14">Mitochondrion membrane</location>
        <topology evidence="1 14">Single-pass membrane protein</topology>
    </subcellularLocation>
</comment>
<dbReference type="InterPro" id="IPR001421">
    <property type="entry name" value="ATP8_metazoa"/>
</dbReference>
<comment type="subunit">
    <text evidence="13">Component of the ATP synthase complex composed at least of ATP5F1A/subunit alpha, ATP5F1B/subunit beta, ATP5MC1/subunit c (homooctomer), MT-ATP6/subunit a, MT-ATP8/subunit 8, ATP5ME/subunit e, ATP5MF/subunit f, ATP5MG/subunit g, ATP5MK/subunit k, ATP5MJ/subunit j, ATP5F1C/subunit gamma, ATP5F1D/subunit delta, ATP5F1E/subunit epsilon, ATP5PF/subunit F6, ATP5PB/subunit b, ATP5PD/subunit d, ATP5PO/subunit OSCP. ATP synthase complex consists of a soluble F(1) head domain (subunits alpha(3) and beta(3)) - the catalytic core - and a membrane F(0) domain - the membrane proton channel (subunits c, a, 8, e, f, g, k and j). These two domains are linked by a central stalk (subunits gamma, delta, and epsilon) rotating inside the F1 region and a stationary peripheral stalk (subunits F6, b, d, and OSCP).</text>
</comment>
<dbReference type="GO" id="GO:0031966">
    <property type="term" value="C:mitochondrial membrane"/>
    <property type="evidence" value="ECO:0007669"/>
    <property type="project" value="UniProtKB-SubCell"/>
</dbReference>
<evidence type="ECO:0000256" key="10">
    <source>
        <dbReference type="ARBA" id="ARBA00023136"/>
    </source>
</evidence>
<sequence>MPQLNPTPWLLTFLFSWTIVIALLPLKVAKYITPNLPSQKSTAKPHTSSWLWPWR</sequence>
<dbReference type="AlphaFoldDB" id="A0A0B6VR23"/>
<feature type="transmembrane region" description="Helical" evidence="16">
    <location>
        <begin position="6"/>
        <end position="26"/>
    </location>
</feature>
<keyword evidence="3 14" id="KW-0813">Transport</keyword>
<keyword evidence="6 14" id="KW-0375">Hydrogen ion transport</keyword>
<protein>
    <recommendedName>
        <fullName evidence="14">ATP synthase complex subunit 8</fullName>
    </recommendedName>
</protein>
<keyword evidence="10 16" id="KW-0472">Membrane</keyword>
<dbReference type="GO" id="GO:0015986">
    <property type="term" value="P:proton motive force-driven ATP synthesis"/>
    <property type="evidence" value="ECO:0007669"/>
    <property type="project" value="InterPro"/>
</dbReference>
<evidence type="ECO:0000256" key="12">
    <source>
        <dbReference type="ARBA" id="ARBA00053067"/>
    </source>
</evidence>
<reference evidence="17" key="1">
    <citation type="journal article" date="2016" name="BMC Genomics">
        <title>Structure and variation of the mitochondrial genome of fishes.</title>
        <authorList>
            <person name="Satoh T.P."/>
            <person name="Miya M."/>
            <person name="Mabuchi K."/>
            <person name="Nishida M."/>
        </authorList>
    </citation>
    <scope>NUCLEOTIDE SEQUENCE</scope>
</reference>
<evidence type="ECO:0000313" key="17">
    <source>
        <dbReference type="EMBL" id="BAQ20946.1"/>
    </source>
</evidence>
<keyword evidence="9 14" id="KW-0496">Mitochondrion</keyword>
<proteinExistence type="inferred from homology"/>
<keyword evidence="5 14" id="KW-0812">Transmembrane</keyword>
<evidence type="ECO:0000256" key="14">
    <source>
        <dbReference type="RuleBase" id="RU003661"/>
    </source>
</evidence>
<comment type="similarity">
    <text evidence="2 14">Belongs to the ATPase protein 8 family.</text>
</comment>
<evidence type="ECO:0000256" key="8">
    <source>
        <dbReference type="ARBA" id="ARBA00023065"/>
    </source>
</evidence>
<evidence type="ECO:0000256" key="13">
    <source>
        <dbReference type="ARBA" id="ARBA00064647"/>
    </source>
</evidence>
<gene>
    <name evidence="17" type="primary">ATPase8</name>
</gene>
<evidence type="ECO:0000256" key="9">
    <source>
        <dbReference type="ARBA" id="ARBA00023128"/>
    </source>
</evidence>
<organism evidence="17">
    <name type="scientific">Pempheris schwenkii</name>
    <name type="common">black-stripe sweeper</name>
    <dbReference type="NCBI Taxonomy" id="463600"/>
    <lineage>
        <taxon>Eukaryota</taxon>
        <taxon>Metazoa</taxon>
        <taxon>Chordata</taxon>
        <taxon>Craniata</taxon>
        <taxon>Vertebrata</taxon>
        <taxon>Euteleostomi</taxon>
        <taxon>Actinopterygii</taxon>
        <taxon>Neopterygii</taxon>
        <taxon>Teleostei</taxon>
        <taxon>Neoteleostei</taxon>
        <taxon>Acanthomorphata</taxon>
        <taxon>Eupercaria</taxon>
        <taxon>Acropomatiformes</taxon>
        <taxon>Pempheridae</taxon>
        <taxon>Pempheris</taxon>
    </lineage>
</organism>
<evidence type="ECO:0000256" key="6">
    <source>
        <dbReference type="ARBA" id="ARBA00022781"/>
    </source>
</evidence>
<evidence type="ECO:0000256" key="3">
    <source>
        <dbReference type="ARBA" id="ARBA00022448"/>
    </source>
</evidence>
<comment type="function">
    <text evidence="12">Subunit 8, of the mitochondrial membrane ATP synthase complex (F(1)F(0) ATP synthase or Complex V) that produces ATP from ADP in the presence of a proton gradient across the membrane which is generated by electron transport complexes of the respiratory chain. ATP synthase complex consist of a soluble F(1) head domain - the catalytic core - and a membrane F(1) domain - the membrane proton channel. These two domains are linked by a central stalk rotating inside the F(1) region and a stationary peripheral stalk. During catalysis, ATP synthesis in the catalytic domain of F(1) is coupled via a rotary mechanism of the central stalk subunits to proton translocation. In vivo, can only synthesize ATP although its ATP hydrolase activity can be activated artificially in vitro. Part of the complex F(0) domain.</text>
</comment>
<accession>A0A0B6VR23</accession>
<evidence type="ECO:0000256" key="4">
    <source>
        <dbReference type="ARBA" id="ARBA00022547"/>
    </source>
</evidence>
<dbReference type="PANTHER" id="PTHR39937:SF1">
    <property type="entry name" value="ATP SYNTHASE PROTEIN 8"/>
    <property type="match status" value="1"/>
</dbReference>
<evidence type="ECO:0000256" key="1">
    <source>
        <dbReference type="ARBA" id="ARBA00004304"/>
    </source>
</evidence>
<dbReference type="InterPro" id="IPR050635">
    <property type="entry name" value="ATPase_protein_8"/>
</dbReference>
<evidence type="ECO:0000256" key="5">
    <source>
        <dbReference type="ARBA" id="ARBA00022692"/>
    </source>
</evidence>
<evidence type="ECO:0000256" key="7">
    <source>
        <dbReference type="ARBA" id="ARBA00022989"/>
    </source>
</evidence>
<feature type="region of interest" description="Disordered" evidence="15">
    <location>
        <begin position="36"/>
        <end position="55"/>
    </location>
</feature>
<keyword evidence="4 14" id="KW-0138">CF(0)</keyword>
<evidence type="ECO:0000256" key="2">
    <source>
        <dbReference type="ARBA" id="ARBA00008892"/>
    </source>
</evidence>
<dbReference type="GO" id="GO:0015078">
    <property type="term" value="F:proton transmembrane transporter activity"/>
    <property type="evidence" value="ECO:0007669"/>
    <property type="project" value="InterPro"/>
</dbReference>
<dbReference type="Pfam" id="PF00895">
    <property type="entry name" value="ATP-synt_8"/>
    <property type="match status" value="1"/>
</dbReference>
<dbReference type="PANTHER" id="PTHR39937">
    <property type="entry name" value="ATP SYNTHASE PROTEIN 8"/>
    <property type="match status" value="1"/>
</dbReference>
<evidence type="ECO:0000256" key="16">
    <source>
        <dbReference type="SAM" id="Phobius"/>
    </source>
</evidence>
<dbReference type="GO" id="GO:0045259">
    <property type="term" value="C:proton-transporting ATP synthase complex"/>
    <property type="evidence" value="ECO:0007669"/>
    <property type="project" value="UniProtKB-KW"/>
</dbReference>
<keyword evidence="8 14" id="KW-0406">Ion transport</keyword>
<dbReference type="EMBL" id="AB355922">
    <property type="protein sequence ID" value="BAQ20946.1"/>
    <property type="molecule type" value="Genomic_DNA"/>
</dbReference>